<dbReference type="Gene3D" id="3.40.190.10">
    <property type="entry name" value="Periplasmic binding protein-like II"/>
    <property type="match status" value="1"/>
</dbReference>
<dbReference type="InterPro" id="IPR006059">
    <property type="entry name" value="SBP"/>
</dbReference>
<keyword evidence="3" id="KW-0732">Signal</keyword>
<evidence type="ECO:0000313" key="4">
    <source>
        <dbReference type="EMBL" id="MPN14883.1"/>
    </source>
</evidence>
<dbReference type="GO" id="GO:1901982">
    <property type="term" value="F:maltose binding"/>
    <property type="evidence" value="ECO:0007669"/>
    <property type="project" value="TreeGrafter"/>
</dbReference>
<evidence type="ECO:0000256" key="1">
    <source>
        <dbReference type="ARBA" id="ARBA00008520"/>
    </source>
</evidence>
<dbReference type="EMBL" id="VSSQ01061563">
    <property type="protein sequence ID" value="MPN14883.1"/>
    <property type="molecule type" value="Genomic_DNA"/>
</dbReference>
<organism evidence="4">
    <name type="scientific">bioreactor metagenome</name>
    <dbReference type="NCBI Taxonomy" id="1076179"/>
    <lineage>
        <taxon>unclassified sequences</taxon>
        <taxon>metagenomes</taxon>
        <taxon>ecological metagenomes</taxon>
    </lineage>
</organism>
<dbReference type="Pfam" id="PF13416">
    <property type="entry name" value="SBP_bac_8"/>
    <property type="match status" value="1"/>
</dbReference>
<dbReference type="PANTHER" id="PTHR30061">
    <property type="entry name" value="MALTOSE-BINDING PERIPLASMIC PROTEIN"/>
    <property type="match status" value="1"/>
</dbReference>
<dbReference type="GO" id="GO:0015768">
    <property type="term" value="P:maltose transport"/>
    <property type="evidence" value="ECO:0007669"/>
    <property type="project" value="TreeGrafter"/>
</dbReference>
<comment type="similarity">
    <text evidence="1">Belongs to the bacterial solute-binding protein 1 family.</text>
</comment>
<comment type="caution">
    <text evidence="4">The sequence shown here is derived from an EMBL/GenBank/DDBJ whole genome shotgun (WGS) entry which is preliminary data.</text>
</comment>
<evidence type="ECO:0000256" key="3">
    <source>
        <dbReference type="ARBA" id="ARBA00022729"/>
    </source>
</evidence>
<dbReference type="PANTHER" id="PTHR30061:SF50">
    <property type="entry name" value="MALTOSE_MALTODEXTRIN-BINDING PERIPLASMIC PROTEIN"/>
    <property type="match status" value="1"/>
</dbReference>
<reference evidence="4" key="1">
    <citation type="submission" date="2019-08" db="EMBL/GenBank/DDBJ databases">
        <authorList>
            <person name="Kucharzyk K."/>
            <person name="Murdoch R.W."/>
            <person name="Higgins S."/>
            <person name="Loffler F."/>
        </authorList>
    </citation>
    <scope>NUCLEOTIDE SEQUENCE</scope>
</reference>
<gene>
    <name evidence="4" type="primary">cycB_4</name>
    <name evidence="4" type="ORF">SDC9_162212</name>
</gene>
<name>A0A645FRV3_9ZZZZ</name>
<accession>A0A645FRV3</accession>
<protein>
    <submittedName>
        <fullName evidence="4">Cyclodextrin-binding protein</fullName>
    </submittedName>
</protein>
<dbReference type="GO" id="GO:0055052">
    <property type="term" value="C:ATP-binding cassette (ABC) transporter complex, substrate-binding subunit-containing"/>
    <property type="evidence" value="ECO:0007669"/>
    <property type="project" value="TreeGrafter"/>
</dbReference>
<dbReference type="AlphaFoldDB" id="A0A645FRV3"/>
<dbReference type="SUPFAM" id="SSF53850">
    <property type="entry name" value="Periplasmic binding protein-like II"/>
    <property type="match status" value="1"/>
</dbReference>
<keyword evidence="2" id="KW-0813">Transport</keyword>
<evidence type="ECO:0000256" key="2">
    <source>
        <dbReference type="ARBA" id="ARBA00022448"/>
    </source>
</evidence>
<proteinExistence type="inferred from homology"/>
<dbReference type="GO" id="GO:0042956">
    <property type="term" value="P:maltodextrin transmembrane transport"/>
    <property type="evidence" value="ECO:0007669"/>
    <property type="project" value="TreeGrafter"/>
</dbReference>
<sequence length="155" mass="16291">MIAAGVSGTWNAKAMKEKLGANYAASKLPTFTLAGKQVQMSSFAGYKLVGVNKLTKAPVDALSLASWLTNEANQLKRFQVRGLGPSNKVVASSPAVVAAPELAALAQQGAFAVSQNDVLGNYWSPAEAFGALMEAKDYSKSIQEQLNAMVAQIVQ</sequence>